<dbReference type="Proteomes" id="UP001489509">
    <property type="component" value="Unassembled WGS sequence"/>
</dbReference>
<evidence type="ECO:0000256" key="5">
    <source>
        <dbReference type="ARBA" id="ARBA00022741"/>
    </source>
</evidence>
<keyword evidence="9" id="KW-0051">Antiviral defense</keyword>
<keyword evidence="13" id="KW-1185">Reference proteome</keyword>
<dbReference type="InterPro" id="IPR006483">
    <property type="entry name" value="CRISPR-assoc_Cas3_HD"/>
</dbReference>
<evidence type="ECO:0000256" key="4">
    <source>
        <dbReference type="ARBA" id="ARBA00022723"/>
    </source>
</evidence>
<evidence type="ECO:0000256" key="3">
    <source>
        <dbReference type="ARBA" id="ARBA00022722"/>
    </source>
</evidence>
<dbReference type="NCBIfam" id="TIGR01587">
    <property type="entry name" value="cas3_core"/>
    <property type="match status" value="1"/>
</dbReference>
<dbReference type="NCBIfam" id="TIGR01596">
    <property type="entry name" value="cas3_HD"/>
    <property type="match status" value="1"/>
</dbReference>
<feature type="domain" description="Helicase ATP-binding" evidence="10">
    <location>
        <begin position="221"/>
        <end position="406"/>
    </location>
</feature>
<feature type="domain" description="HD Cas3-type" evidence="11">
    <location>
        <begin position="10"/>
        <end position="166"/>
    </location>
</feature>
<proteinExistence type="inferred from homology"/>
<gene>
    <name evidence="12" type="primary">cas3</name>
    <name evidence="12" type="ORF">WMO26_04470</name>
</gene>
<dbReference type="PROSITE" id="PS51643">
    <property type="entry name" value="HD_CAS3"/>
    <property type="match status" value="1"/>
</dbReference>
<accession>A0ABV1DYE0</accession>
<dbReference type="InterPro" id="IPR014001">
    <property type="entry name" value="Helicase_ATP-bd"/>
</dbReference>
<dbReference type="RefSeq" id="WP_349218439.1">
    <property type="nucleotide sequence ID" value="NZ_JBBMFD010000005.1"/>
</dbReference>
<dbReference type="InterPro" id="IPR027417">
    <property type="entry name" value="P-loop_NTPase"/>
</dbReference>
<dbReference type="InterPro" id="IPR038257">
    <property type="entry name" value="CRISPR-assoc_Cas3_HD_sf"/>
</dbReference>
<keyword evidence="5" id="KW-0547">Nucleotide-binding</keyword>
<dbReference type="PROSITE" id="PS51192">
    <property type="entry name" value="HELICASE_ATP_BIND_1"/>
    <property type="match status" value="1"/>
</dbReference>
<dbReference type="InterPro" id="IPR006674">
    <property type="entry name" value="HD_domain"/>
</dbReference>
<dbReference type="Pfam" id="PF01966">
    <property type="entry name" value="HD"/>
    <property type="match status" value="1"/>
</dbReference>
<dbReference type="CDD" id="cd09641">
    <property type="entry name" value="Cas3''_I"/>
    <property type="match status" value="1"/>
</dbReference>
<evidence type="ECO:0000259" key="11">
    <source>
        <dbReference type="PROSITE" id="PS51643"/>
    </source>
</evidence>
<evidence type="ECO:0000313" key="12">
    <source>
        <dbReference type="EMBL" id="MEQ2440076.1"/>
    </source>
</evidence>
<dbReference type="Gene3D" id="1.10.3210.30">
    <property type="match status" value="1"/>
</dbReference>
<comment type="caution">
    <text evidence="12">The sequence shown here is derived from an EMBL/GenBank/DDBJ whole genome shotgun (WGS) entry which is preliminary data.</text>
</comment>
<dbReference type="InterPro" id="IPR054712">
    <property type="entry name" value="Cas3-like_dom"/>
</dbReference>
<dbReference type="EMBL" id="JBBMFD010000005">
    <property type="protein sequence ID" value="MEQ2440076.1"/>
    <property type="molecule type" value="Genomic_DNA"/>
</dbReference>
<dbReference type="SUPFAM" id="SSF52540">
    <property type="entry name" value="P-loop containing nucleoside triphosphate hydrolases"/>
    <property type="match status" value="1"/>
</dbReference>
<evidence type="ECO:0000259" key="10">
    <source>
        <dbReference type="PROSITE" id="PS51192"/>
    </source>
</evidence>
<reference evidence="12 13" key="1">
    <citation type="submission" date="2024-03" db="EMBL/GenBank/DDBJ databases">
        <title>Human intestinal bacterial collection.</title>
        <authorList>
            <person name="Pauvert C."/>
            <person name="Hitch T.C.A."/>
            <person name="Clavel T."/>
        </authorList>
    </citation>
    <scope>NUCLEOTIDE SEQUENCE [LARGE SCALE GENOMIC DNA]</scope>
    <source>
        <strain evidence="12 13">CLA-JM-H44</strain>
    </source>
</reference>
<keyword evidence="4" id="KW-0479">Metal-binding</keyword>
<comment type="similarity">
    <text evidence="1">In the N-terminal section; belongs to the CRISPR-associated nuclease Cas3-HD family.</text>
</comment>
<sequence length="715" mass="79858">MTIYLGHRAEDGREQLLLDHLTGVARYAQAFADSFGAGALAYQIGLAHDAGKYSDKFQRRIRGAAVQVDHSTAGAQLMIERRNAPAAYCIAGHHGGLPDGGGQYDQAQPTLSARKEKPVEPYDGFWREVTLEPAAFAPPTILGSGGFTASFWIRMLFSCLVDADYLDTEAFMQGKKPPRGDYASIEELLARLYRYMEDNFKNPKGDLNRERCAILQACMDAGRQQSPGLFTLTVPTGGGKTVSSLAFALEHAKRHHLKRVIYVIPFTSIIDQTVSEFEKILGKGNVLAHHSGVEYEDGEGNDSDQSRKKLAAENWDMPVVVTTAVQFFESLFSNKPSRCRRLHNIAQSVIIFDEAQTIPLPYLKPCVRAIAELTVNYRTSCVLCTATQPALGPLFAEVLPALQSRELCPPLNYDVFRRVQYANLGKLCDEELASRLNGHTQVLCVVGLRKHAQTVFALLEQKGSVHLSTLMTPRHRRIMLRLIRRRLKRGRTCRVVSTSLIEAGVDVDFPVVYRAEAGLDSEIQAAGRCNREGSRPLEESFVYLFTPEDAYTAHLPHMLRRPMETARNVVRGCRELDAPETIERYFTQLYQLSGPLLDQKQVVSRFEKAQGSYPFATVAGDFRLIETNTRAVIIPKGAQYRKLEERLRSGERSRGLFRKLGVFTVSVYERQFEALAGRGALEFLDEQVAILRDLTLYDGKTGLKIPEGCGEVLFV</sequence>
<evidence type="ECO:0000256" key="1">
    <source>
        <dbReference type="ARBA" id="ARBA00006847"/>
    </source>
</evidence>
<dbReference type="SUPFAM" id="SSF109604">
    <property type="entry name" value="HD-domain/PDEase-like"/>
    <property type="match status" value="1"/>
</dbReference>
<comment type="similarity">
    <text evidence="2">In the central section; belongs to the CRISPR-associated helicase Cas3 family.</text>
</comment>
<evidence type="ECO:0000256" key="9">
    <source>
        <dbReference type="ARBA" id="ARBA00023118"/>
    </source>
</evidence>
<evidence type="ECO:0000256" key="8">
    <source>
        <dbReference type="ARBA" id="ARBA00022840"/>
    </source>
</evidence>
<dbReference type="InterPro" id="IPR011545">
    <property type="entry name" value="DEAD/DEAH_box_helicase_dom"/>
</dbReference>
<dbReference type="SMART" id="SM00487">
    <property type="entry name" value="DEXDc"/>
    <property type="match status" value="1"/>
</dbReference>
<dbReference type="Pfam" id="PF22590">
    <property type="entry name" value="Cas3-like_C_2"/>
    <property type="match status" value="1"/>
</dbReference>
<keyword evidence="3" id="KW-0540">Nuclease</keyword>
<dbReference type="Pfam" id="PF00270">
    <property type="entry name" value="DEAD"/>
    <property type="match status" value="1"/>
</dbReference>
<dbReference type="CDD" id="cd17930">
    <property type="entry name" value="DEXHc_cas3"/>
    <property type="match status" value="1"/>
</dbReference>
<dbReference type="InterPro" id="IPR006474">
    <property type="entry name" value="Helicase_Cas3_CRISPR-ass_core"/>
</dbReference>
<name>A0ABV1DYE0_9FIRM</name>
<keyword evidence="7" id="KW-0347">Helicase</keyword>
<evidence type="ECO:0000256" key="7">
    <source>
        <dbReference type="ARBA" id="ARBA00022806"/>
    </source>
</evidence>
<protein>
    <submittedName>
        <fullName evidence="12">CRISPR-associated helicase Cas3</fullName>
    </submittedName>
</protein>
<dbReference type="Gene3D" id="3.40.50.300">
    <property type="entry name" value="P-loop containing nucleotide triphosphate hydrolases"/>
    <property type="match status" value="2"/>
</dbReference>
<evidence type="ECO:0000256" key="2">
    <source>
        <dbReference type="ARBA" id="ARBA00009046"/>
    </source>
</evidence>
<evidence type="ECO:0000313" key="13">
    <source>
        <dbReference type="Proteomes" id="UP001489509"/>
    </source>
</evidence>
<evidence type="ECO:0000256" key="6">
    <source>
        <dbReference type="ARBA" id="ARBA00022801"/>
    </source>
</evidence>
<organism evidence="12 13">
    <name type="scientific">Solibaculum intestinale</name>
    <dbReference type="NCBI Taxonomy" id="3133165"/>
    <lineage>
        <taxon>Bacteria</taxon>
        <taxon>Bacillati</taxon>
        <taxon>Bacillota</taxon>
        <taxon>Clostridia</taxon>
        <taxon>Eubacteriales</taxon>
        <taxon>Oscillospiraceae</taxon>
        <taxon>Solibaculum</taxon>
    </lineage>
</organism>
<keyword evidence="6" id="KW-0378">Hydrolase</keyword>
<keyword evidence="8" id="KW-0067">ATP-binding</keyword>